<evidence type="ECO:0000313" key="1">
    <source>
        <dbReference type="EMBL" id="BCX65919.1"/>
    </source>
</evidence>
<keyword evidence="2" id="KW-1185">Reference proteome</keyword>
<reference evidence="1 2" key="1">
    <citation type="submission" date="2016-04" db="EMBL/GenBank/DDBJ databases">
        <title>Complete genome sequence of Pseudomonas sp. LAB-08 isolated from TCE contaminated aquifer soil.</title>
        <authorList>
            <person name="Dohra H."/>
            <person name="Suzuki K."/>
            <person name="Fatma A."/>
            <person name="Inuzuka Y."/>
            <person name="Honjo M."/>
            <person name="Tashiro Y."/>
            <person name="Futamata H."/>
        </authorList>
    </citation>
    <scope>NUCLEOTIDE SEQUENCE [LARGE SCALE GENOMIC DNA]</scope>
    <source>
        <strain evidence="1 2">LAB-08</strain>
    </source>
</reference>
<proteinExistence type="predicted"/>
<accession>A0ABM7RI94</accession>
<dbReference type="EMBL" id="AP017423">
    <property type="protein sequence ID" value="BCX65919.1"/>
    <property type="molecule type" value="Genomic_DNA"/>
</dbReference>
<organism evidence="1 2">
    <name type="scientific">Pseudomonas izuensis</name>
    <dbReference type="NCBI Taxonomy" id="2684212"/>
    <lineage>
        <taxon>Bacteria</taxon>
        <taxon>Pseudomonadati</taxon>
        <taxon>Pseudomonadota</taxon>
        <taxon>Gammaproteobacteria</taxon>
        <taxon>Pseudomonadales</taxon>
        <taxon>Pseudomonadaceae</taxon>
        <taxon>Pseudomonas</taxon>
    </lineage>
</organism>
<dbReference type="RefSeq" id="WP_147432575.1">
    <property type="nucleotide sequence ID" value="NZ_AP017423.2"/>
</dbReference>
<name>A0ABM7RI94_9PSED</name>
<sequence>METSTHDTYLINGNITVFCGQHEKEFKNDILNSSLLAELVSTSKHQGSREQLFSEYVATVNRLGWIEKSREFRHYVFSTKSLLNVIESGTGSSLTKEEKQAVLNAFLQLKKPPTQSPVIPLILDKLQANTFTSGIEIDCSHSMKKPVATSTRLTIVRNNASIITLQVAFKATNGISIDILDQPVLNSIQDGKSNVWLWVSSLDAREYDKFRATVIKKIGNHINTDLVHAPTPNRVI</sequence>
<dbReference type="Proteomes" id="UP000218595">
    <property type="component" value="Chromosome"/>
</dbReference>
<protein>
    <submittedName>
        <fullName evidence="1">Uncharacterized protein</fullName>
    </submittedName>
</protein>
<evidence type="ECO:0000313" key="2">
    <source>
        <dbReference type="Proteomes" id="UP000218595"/>
    </source>
</evidence>
<gene>
    <name evidence="1" type="ORF">LAB08_R05260</name>
</gene>